<dbReference type="RefSeq" id="WP_019380144.1">
    <property type="nucleotide sequence ID" value="NZ_CP015506.1"/>
</dbReference>
<organism evidence="1 2">
    <name type="scientific">Cytobacillus oceanisediminis 2691</name>
    <dbReference type="NCBI Taxonomy" id="1196031"/>
    <lineage>
        <taxon>Bacteria</taxon>
        <taxon>Bacillati</taxon>
        <taxon>Bacillota</taxon>
        <taxon>Bacilli</taxon>
        <taxon>Bacillales</taxon>
        <taxon>Bacillaceae</taxon>
        <taxon>Cytobacillus</taxon>
    </lineage>
</organism>
<dbReference type="Proteomes" id="UP000077856">
    <property type="component" value="Chromosome"/>
</dbReference>
<name>A0A160MEA0_9BACI</name>
<evidence type="ECO:0000313" key="2">
    <source>
        <dbReference type="Proteomes" id="UP000077856"/>
    </source>
</evidence>
<accession>A0A160MEA0</accession>
<dbReference type="KEGG" id="bon:A361_20530"/>
<dbReference type="AlphaFoldDB" id="A0A160MEA0"/>
<gene>
    <name evidence="1" type="ORF">A361_20530</name>
</gene>
<evidence type="ECO:0000313" key="1">
    <source>
        <dbReference type="EMBL" id="AND41447.1"/>
    </source>
</evidence>
<reference evidence="1 2" key="1">
    <citation type="submission" date="2016-04" db="EMBL/GenBank/DDBJ databases">
        <title>Complete genome sequence of Bacillus oceanisediminis strain 2691.</title>
        <authorList>
            <person name="Jeong H."/>
            <person name="Kim H.J."/>
            <person name="Lee D.-W."/>
        </authorList>
    </citation>
    <scope>NUCLEOTIDE SEQUENCE [LARGE SCALE GENOMIC DNA]</scope>
    <source>
        <strain evidence="1 2">2691</strain>
    </source>
</reference>
<protein>
    <submittedName>
        <fullName evidence="1">Uncharacterized protein</fullName>
    </submittedName>
</protein>
<proteinExistence type="predicted"/>
<sequence>MSINKNYFIINQFFNNKKQIKEAFWALTYEVSKYLTNSNNNDITLKDLQKAISFVQERAVVDLPEEKAVIDNFFTEYEDIWSNSGMQTANTFFQSIIGIGQTFSVKYWEDEWSRDQGVSEFSGEYNDFEKAVASCRSLGRTYEFAEVETEEGILVFYAGWSESGYIEGIS</sequence>
<dbReference type="EMBL" id="CP015506">
    <property type="protein sequence ID" value="AND41447.1"/>
    <property type="molecule type" value="Genomic_DNA"/>
</dbReference>